<dbReference type="EMBL" id="MHPE01000026">
    <property type="protein sequence ID" value="OGZ76785.1"/>
    <property type="molecule type" value="Genomic_DNA"/>
</dbReference>
<accession>A0A1G2IPT7</accession>
<reference evidence="2 3" key="1">
    <citation type="journal article" date="2016" name="Nat. Commun.">
        <title>Thousands of microbial genomes shed light on interconnected biogeochemical processes in an aquifer system.</title>
        <authorList>
            <person name="Anantharaman K."/>
            <person name="Brown C.T."/>
            <person name="Hug L.A."/>
            <person name="Sharon I."/>
            <person name="Castelle C.J."/>
            <person name="Probst A.J."/>
            <person name="Thomas B.C."/>
            <person name="Singh A."/>
            <person name="Wilkins M.J."/>
            <person name="Karaoz U."/>
            <person name="Brodie E.L."/>
            <person name="Williams K.H."/>
            <person name="Hubbard S.S."/>
            <person name="Banfield J.F."/>
        </authorList>
    </citation>
    <scope>NUCLEOTIDE SEQUENCE [LARGE SCALE GENOMIC DNA]</scope>
</reference>
<feature type="region of interest" description="Disordered" evidence="1">
    <location>
        <begin position="1"/>
        <end position="21"/>
    </location>
</feature>
<gene>
    <name evidence="2" type="ORF">A3G45_00320</name>
</gene>
<evidence type="ECO:0000313" key="3">
    <source>
        <dbReference type="Proteomes" id="UP000178632"/>
    </source>
</evidence>
<evidence type="ECO:0000313" key="2">
    <source>
        <dbReference type="EMBL" id="OGZ76785.1"/>
    </source>
</evidence>
<dbReference type="AlphaFoldDB" id="A0A1G2IPT7"/>
<comment type="caution">
    <text evidence="2">The sequence shown here is derived from an EMBL/GenBank/DDBJ whole genome shotgun (WGS) entry which is preliminary data.</text>
</comment>
<proteinExistence type="predicted"/>
<dbReference type="Proteomes" id="UP000178632">
    <property type="component" value="Unassembled WGS sequence"/>
</dbReference>
<name>A0A1G2IPT7_9BACT</name>
<organism evidence="2 3">
    <name type="scientific">Candidatus Staskawiczbacteria bacterium RIFCSPLOWO2_12_FULL_37_15</name>
    <dbReference type="NCBI Taxonomy" id="1802218"/>
    <lineage>
        <taxon>Bacteria</taxon>
        <taxon>Candidatus Staskawicziibacteriota</taxon>
    </lineage>
</organism>
<evidence type="ECO:0000256" key="1">
    <source>
        <dbReference type="SAM" id="MobiDB-lite"/>
    </source>
</evidence>
<sequence length="70" mass="7704">MFAGRNSNERGSGKIGFPRGGKIETEGFQGETDLLACESNLFRREILGPATKVNQSHSSRVALIYFISQK</sequence>
<protein>
    <submittedName>
        <fullName evidence="2">Uncharacterized protein</fullName>
    </submittedName>
</protein>